<dbReference type="RefSeq" id="WP_215886046.1">
    <property type="nucleotide sequence ID" value="NZ_CP134225.1"/>
</dbReference>
<comment type="caution">
    <text evidence="1">The sequence shown here is derived from an EMBL/GenBank/DDBJ whole genome shotgun (WGS) entry which is preliminary data.</text>
</comment>
<accession>A0A8X8GD96</accession>
<dbReference type="EMBL" id="JABBHS010000534">
    <property type="protein sequence ID" value="MBU2724905.1"/>
    <property type="molecule type" value="Genomic_DNA"/>
</dbReference>
<name>A0A8X8GD96_ACIFI</name>
<gene>
    <name evidence="1" type="ORF">HF568_17285</name>
</gene>
<organism evidence="1 2">
    <name type="scientific">Acidithiobacillus ferridurans</name>
    <dbReference type="NCBI Taxonomy" id="1232575"/>
    <lineage>
        <taxon>Bacteria</taxon>
        <taxon>Pseudomonadati</taxon>
        <taxon>Pseudomonadota</taxon>
        <taxon>Acidithiobacillia</taxon>
        <taxon>Acidithiobacillales</taxon>
        <taxon>Acidithiobacillaceae</taxon>
        <taxon>Acidithiobacillus</taxon>
    </lineage>
</organism>
<sequence length="234" mass="25756">MSVQANQESRLFVIKTNDTVTTRGFDDVFQMLQAMATLSRLGKIKSTKITEPLQSEIGTLAQYQAYQAAVTAYAASGITDTWYEPHTNPNVATAIERCIRNQNPIRFFYGDPETGCDWLEEDGIVGRVSRSSGPFRCPILIPDGEVGGDIIPSANVLKIIRADNGNVIWISPAYKEPDFSITKEPDGFNVRVNDGARTIARFRSYGSACAYVAYMTGDSVCQPKSYSRKNSEAA</sequence>
<proteinExistence type="predicted"/>
<evidence type="ECO:0000313" key="1">
    <source>
        <dbReference type="EMBL" id="MBU2724905.1"/>
    </source>
</evidence>
<dbReference type="Proteomes" id="UP000887300">
    <property type="component" value="Unassembled WGS sequence"/>
</dbReference>
<reference evidence="1" key="1">
    <citation type="journal article" date="2021" name="ISME J.">
        <title>Genomic evolution of the class Acidithiobacillia: deep-branching Proteobacteria living in extreme acidic conditions.</title>
        <authorList>
            <person name="Moya-Beltran A."/>
            <person name="Beard S."/>
            <person name="Rojas-Villalobos C."/>
            <person name="Issotta F."/>
            <person name="Gallardo Y."/>
            <person name="Ulloa R."/>
            <person name="Giaveno A."/>
            <person name="Degli Esposti M."/>
            <person name="Johnson D.B."/>
            <person name="Quatrini R."/>
        </authorList>
    </citation>
    <scope>NUCLEOTIDE SEQUENCE</scope>
    <source>
        <strain evidence="1">DSM 583</strain>
    </source>
</reference>
<dbReference type="AlphaFoldDB" id="A0A8X8GD96"/>
<evidence type="ECO:0000313" key="2">
    <source>
        <dbReference type="Proteomes" id="UP000887300"/>
    </source>
</evidence>
<protein>
    <submittedName>
        <fullName evidence="1">Uncharacterized protein</fullName>
    </submittedName>
</protein>